<dbReference type="GO" id="GO:0016471">
    <property type="term" value="C:vacuolar proton-transporting V-type ATPase complex"/>
    <property type="evidence" value="ECO:0007669"/>
    <property type="project" value="TreeGrafter"/>
</dbReference>
<evidence type="ECO:0000313" key="9">
    <source>
        <dbReference type="EMBL" id="VYU47581.1"/>
    </source>
</evidence>
<dbReference type="Pfam" id="PF01496">
    <property type="entry name" value="V_ATPase_I"/>
    <property type="match status" value="2"/>
</dbReference>
<keyword evidence="5 8" id="KW-1133">Transmembrane helix</keyword>
<dbReference type="GO" id="GO:0051117">
    <property type="term" value="F:ATPase binding"/>
    <property type="evidence" value="ECO:0007669"/>
    <property type="project" value="TreeGrafter"/>
</dbReference>
<name>A0A6N3F6F0_9BACT</name>
<evidence type="ECO:0000256" key="1">
    <source>
        <dbReference type="ARBA" id="ARBA00004141"/>
    </source>
</evidence>
<feature type="transmembrane region" description="Helical" evidence="8">
    <location>
        <begin position="321"/>
        <end position="345"/>
    </location>
</feature>
<proteinExistence type="inferred from homology"/>
<sequence>MITKMKKLTFLIYYKEYEAFLKRMQELGVLHVQTAQEGSVEPTSELEAKLKQTEHVKAWINRLEAMEATDVPLASDRSAADILLHLDEMDEARRVKETELQRLRKDEAALLPWGDFDPVRVEGLSNIGYAMGFFVCPERSFNEEWAELYYATEVTREKGKVYFATLTPVGEEVVLDAEQLRLPHVSLADLRKQIREKEEGIAAIEHEMGRLAQGYVSRLRGYEDELRTSIAFDRVVLSTEQVADNRLMVLQGWIPEDKEAEVKSFLSTQEVYYEIRAARREDNAPIKLKNNAFVRMYEVLTKMYGMPDYAEFDPTPLVAPFFTLFFAFCMGDAGYGLVLIALGFFLKHKLSPSLKGIMNLVITLGAATTVFGAVLGTFFGVSLFDVDVPEWMKQFMIVGKIGDTSYDKQMLLALIIGVVHICIAMTVKAIGATVRYGFKESLSDWGWLLLVVGFICTGGLSFMKVISENVAGTSFLVIGSVAAIGIYLLNNLHRNVFANIGAGLWDTYNMATGLMGDVLSYIRLYALGLAGGMLGGVFNQLAFMVRDGAGDTLYGVPGWLGCGLILVFGHTLNIAMSCLSAFVHPLRLTFVEYFKNSGYDGKGEAYEPFSIVKNK</sequence>
<organism evidence="9">
    <name type="scientific">Paraprevotella clara</name>
    <dbReference type="NCBI Taxonomy" id="454154"/>
    <lineage>
        <taxon>Bacteria</taxon>
        <taxon>Pseudomonadati</taxon>
        <taxon>Bacteroidota</taxon>
        <taxon>Bacteroidia</taxon>
        <taxon>Bacteroidales</taxon>
        <taxon>Prevotellaceae</taxon>
        <taxon>Paraprevotella</taxon>
    </lineage>
</organism>
<feature type="transmembrane region" description="Helical" evidence="8">
    <location>
        <begin position="357"/>
        <end position="384"/>
    </location>
</feature>
<evidence type="ECO:0000256" key="6">
    <source>
        <dbReference type="ARBA" id="ARBA00023065"/>
    </source>
</evidence>
<evidence type="ECO:0000256" key="3">
    <source>
        <dbReference type="ARBA" id="ARBA00022448"/>
    </source>
</evidence>
<feature type="transmembrane region" description="Helical" evidence="8">
    <location>
        <begin position="469"/>
        <end position="489"/>
    </location>
</feature>
<evidence type="ECO:0000256" key="8">
    <source>
        <dbReference type="SAM" id="Phobius"/>
    </source>
</evidence>
<reference evidence="9" key="1">
    <citation type="submission" date="2019-11" db="EMBL/GenBank/DDBJ databases">
        <authorList>
            <person name="Feng L."/>
        </authorList>
    </citation>
    <scope>NUCLEOTIDE SEQUENCE</scope>
    <source>
        <strain evidence="9">PclaraLFYP37</strain>
    </source>
</reference>
<feature type="transmembrane region" description="Helical" evidence="8">
    <location>
        <begin position="557"/>
        <end position="583"/>
    </location>
</feature>
<dbReference type="GO" id="GO:0033179">
    <property type="term" value="C:proton-transporting V-type ATPase, V0 domain"/>
    <property type="evidence" value="ECO:0007669"/>
    <property type="project" value="InterPro"/>
</dbReference>
<dbReference type="InterPro" id="IPR002490">
    <property type="entry name" value="V-ATPase_116kDa_su"/>
</dbReference>
<dbReference type="GO" id="GO:0046961">
    <property type="term" value="F:proton-transporting ATPase activity, rotational mechanism"/>
    <property type="evidence" value="ECO:0007669"/>
    <property type="project" value="InterPro"/>
</dbReference>
<evidence type="ECO:0000256" key="5">
    <source>
        <dbReference type="ARBA" id="ARBA00022989"/>
    </source>
</evidence>
<feature type="transmembrane region" description="Helical" evidence="8">
    <location>
        <begin position="524"/>
        <end position="545"/>
    </location>
</feature>
<feature type="transmembrane region" description="Helical" evidence="8">
    <location>
        <begin position="410"/>
        <end position="433"/>
    </location>
</feature>
<dbReference type="PANTHER" id="PTHR11629:SF63">
    <property type="entry name" value="V-TYPE PROTON ATPASE SUBUNIT A"/>
    <property type="match status" value="1"/>
</dbReference>
<evidence type="ECO:0000256" key="7">
    <source>
        <dbReference type="ARBA" id="ARBA00023136"/>
    </source>
</evidence>
<feature type="transmembrane region" description="Helical" evidence="8">
    <location>
        <begin position="445"/>
        <end position="463"/>
    </location>
</feature>
<comment type="subcellular location">
    <subcellularLocation>
        <location evidence="1">Membrane</location>
        <topology evidence="1">Multi-pass membrane protein</topology>
    </subcellularLocation>
</comment>
<dbReference type="EMBL" id="CACRUT010000016">
    <property type="protein sequence ID" value="VYU47581.1"/>
    <property type="molecule type" value="Genomic_DNA"/>
</dbReference>
<evidence type="ECO:0000256" key="4">
    <source>
        <dbReference type="ARBA" id="ARBA00022692"/>
    </source>
</evidence>
<protein>
    <submittedName>
        <fullName evidence="9">V-type ATP synthase subunit I</fullName>
    </submittedName>
</protein>
<evidence type="ECO:0000256" key="2">
    <source>
        <dbReference type="ARBA" id="ARBA00009904"/>
    </source>
</evidence>
<dbReference type="RefSeq" id="WP_412442762.1">
    <property type="nucleotide sequence ID" value="NZ_CACRUT010000016.1"/>
</dbReference>
<dbReference type="AlphaFoldDB" id="A0A6N3F6F0"/>
<accession>A0A6N3F6F0</accession>
<keyword evidence="4 8" id="KW-0812">Transmembrane</keyword>
<keyword evidence="7 8" id="KW-0472">Membrane</keyword>
<keyword evidence="3" id="KW-0813">Transport</keyword>
<dbReference type="GO" id="GO:0007035">
    <property type="term" value="P:vacuolar acidification"/>
    <property type="evidence" value="ECO:0007669"/>
    <property type="project" value="TreeGrafter"/>
</dbReference>
<keyword evidence="6" id="KW-0406">Ion transport</keyword>
<dbReference type="PANTHER" id="PTHR11629">
    <property type="entry name" value="VACUOLAR PROTON ATPASES"/>
    <property type="match status" value="1"/>
</dbReference>
<comment type="similarity">
    <text evidence="2">Belongs to the V-ATPase 116 kDa subunit family.</text>
</comment>
<gene>
    <name evidence="9" type="ORF">PCLFYP37_03043</name>
</gene>